<organism evidence="1 2">
    <name type="scientific">Aldrovandia affinis</name>
    <dbReference type="NCBI Taxonomy" id="143900"/>
    <lineage>
        <taxon>Eukaryota</taxon>
        <taxon>Metazoa</taxon>
        <taxon>Chordata</taxon>
        <taxon>Craniata</taxon>
        <taxon>Vertebrata</taxon>
        <taxon>Euteleostomi</taxon>
        <taxon>Actinopterygii</taxon>
        <taxon>Neopterygii</taxon>
        <taxon>Teleostei</taxon>
        <taxon>Notacanthiformes</taxon>
        <taxon>Halosauridae</taxon>
        <taxon>Aldrovandia</taxon>
    </lineage>
</organism>
<sequence length="73" mass="8060">MFPYVSPRLLLSPLQFATLTEKGRATTPLPLQVLISAAAVRAPPDPQPHPRHLTPVWRPRQRAVENAVDTLAS</sequence>
<protein>
    <submittedName>
        <fullName evidence="1">Uncharacterized protein</fullName>
    </submittedName>
</protein>
<evidence type="ECO:0000313" key="2">
    <source>
        <dbReference type="Proteomes" id="UP001221898"/>
    </source>
</evidence>
<reference evidence="1" key="1">
    <citation type="journal article" date="2023" name="Science">
        <title>Genome structures resolve the early diversification of teleost fishes.</title>
        <authorList>
            <person name="Parey E."/>
            <person name="Louis A."/>
            <person name="Montfort J."/>
            <person name="Bouchez O."/>
            <person name="Roques C."/>
            <person name="Iampietro C."/>
            <person name="Lluch J."/>
            <person name="Castinel A."/>
            <person name="Donnadieu C."/>
            <person name="Desvignes T."/>
            <person name="Floi Bucao C."/>
            <person name="Jouanno E."/>
            <person name="Wen M."/>
            <person name="Mejri S."/>
            <person name="Dirks R."/>
            <person name="Jansen H."/>
            <person name="Henkel C."/>
            <person name="Chen W.J."/>
            <person name="Zahm M."/>
            <person name="Cabau C."/>
            <person name="Klopp C."/>
            <person name="Thompson A.W."/>
            <person name="Robinson-Rechavi M."/>
            <person name="Braasch I."/>
            <person name="Lecointre G."/>
            <person name="Bobe J."/>
            <person name="Postlethwait J.H."/>
            <person name="Berthelot C."/>
            <person name="Roest Crollius H."/>
            <person name="Guiguen Y."/>
        </authorList>
    </citation>
    <scope>NUCLEOTIDE SEQUENCE</scope>
    <source>
        <strain evidence="1">NC1722</strain>
    </source>
</reference>
<dbReference type="EMBL" id="JAINUG010000113">
    <property type="protein sequence ID" value="KAJ8395776.1"/>
    <property type="molecule type" value="Genomic_DNA"/>
</dbReference>
<evidence type="ECO:0000313" key="1">
    <source>
        <dbReference type="EMBL" id="KAJ8395776.1"/>
    </source>
</evidence>
<name>A0AAD7S4F7_9TELE</name>
<dbReference type="Proteomes" id="UP001221898">
    <property type="component" value="Unassembled WGS sequence"/>
</dbReference>
<accession>A0AAD7S4F7</accession>
<proteinExistence type="predicted"/>
<dbReference type="AlphaFoldDB" id="A0AAD7S4F7"/>
<comment type="caution">
    <text evidence="1">The sequence shown here is derived from an EMBL/GenBank/DDBJ whole genome shotgun (WGS) entry which is preliminary data.</text>
</comment>
<keyword evidence="2" id="KW-1185">Reference proteome</keyword>
<gene>
    <name evidence="1" type="ORF">AAFF_G00028230</name>
</gene>